<reference evidence="5 6" key="1">
    <citation type="submission" date="2019-08" db="EMBL/GenBank/DDBJ databases">
        <authorList>
            <person name="Peeters C."/>
        </authorList>
    </citation>
    <scope>NUCLEOTIDE SEQUENCE [LARGE SCALE GENOMIC DNA]</scope>
    <source>
        <strain evidence="5 6">LMG 31108</strain>
    </source>
</reference>
<dbReference type="PANTHER" id="PTHR12215">
    <property type="entry name" value="PHOSPHOPANTETHEINE TRANSFERASE"/>
    <property type="match status" value="1"/>
</dbReference>
<dbReference type="Gene3D" id="3.90.470.20">
    <property type="entry name" value="4'-phosphopantetheinyl transferase domain"/>
    <property type="match status" value="1"/>
</dbReference>
<evidence type="ECO:0000256" key="1">
    <source>
        <dbReference type="ARBA" id="ARBA00010990"/>
    </source>
</evidence>
<dbReference type="AlphaFoldDB" id="A0A5E4WNG8"/>
<evidence type="ECO:0000313" key="5">
    <source>
        <dbReference type="EMBL" id="VVE25160.1"/>
    </source>
</evidence>
<feature type="domain" description="4'-phosphopantetheinyl transferase" evidence="3">
    <location>
        <begin position="104"/>
        <end position="192"/>
    </location>
</feature>
<comment type="similarity">
    <text evidence="1">Belongs to the P-Pant transferase superfamily. Gsp/Sfp/HetI/AcpT family.</text>
</comment>
<organism evidence="5 6">
    <name type="scientific">Pandoraea anhela</name>
    <dbReference type="NCBI Taxonomy" id="2508295"/>
    <lineage>
        <taxon>Bacteria</taxon>
        <taxon>Pseudomonadati</taxon>
        <taxon>Pseudomonadota</taxon>
        <taxon>Betaproteobacteria</taxon>
        <taxon>Burkholderiales</taxon>
        <taxon>Burkholderiaceae</taxon>
        <taxon>Pandoraea</taxon>
    </lineage>
</organism>
<dbReference type="SUPFAM" id="SSF56214">
    <property type="entry name" value="4'-phosphopantetheinyl transferase"/>
    <property type="match status" value="2"/>
</dbReference>
<dbReference type="Proteomes" id="UP000406256">
    <property type="component" value="Unassembled WGS sequence"/>
</dbReference>
<keyword evidence="2 5" id="KW-0808">Transferase</keyword>
<dbReference type="GO" id="GO:0019878">
    <property type="term" value="P:lysine biosynthetic process via aminoadipic acid"/>
    <property type="evidence" value="ECO:0007669"/>
    <property type="project" value="TreeGrafter"/>
</dbReference>
<dbReference type="GO" id="GO:0005829">
    <property type="term" value="C:cytosol"/>
    <property type="evidence" value="ECO:0007669"/>
    <property type="project" value="TreeGrafter"/>
</dbReference>
<evidence type="ECO:0000259" key="3">
    <source>
        <dbReference type="Pfam" id="PF01648"/>
    </source>
</evidence>
<feature type="domain" description="4'-phosphopantetheinyl transferase N-terminal" evidence="4">
    <location>
        <begin position="19"/>
        <end position="98"/>
    </location>
</feature>
<protein>
    <submittedName>
        <fullName evidence="5">4'-phosphopantetheinyl transferase sfp</fullName>
        <ecNumber evidence="5">2.7.8.-</ecNumber>
    </submittedName>
</protein>
<keyword evidence="6" id="KW-1185">Reference proteome</keyword>
<dbReference type="InterPro" id="IPR050559">
    <property type="entry name" value="P-Pant_transferase_sf"/>
</dbReference>
<accession>A0A5E4WNG8</accession>
<dbReference type="InterPro" id="IPR008278">
    <property type="entry name" value="4-PPantetheinyl_Trfase_dom"/>
</dbReference>
<dbReference type="EMBL" id="CABPSB010000012">
    <property type="protein sequence ID" value="VVE25160.1"/>
    <property type="molecule type" value="Genomic_DNA"/>
</dbReference>
<evidence type="ECO:0000259" key="4">
    <source>
        <dbReference type="Pfam" id="PF22624"/>
    </source>
</evidence>
<dbReference type="Pfam" id="PF01648">
    <property type="entry name" value="ACPS"/>
    <property type="match status" value="1"/>
</dbReference>
<dbReference type="InterPro" id="IPR055066">
    <property type="entry name" value="AASDHPPT_N"/>
</dbReference>
<evidence type="ECO:0000313" key="6">
    <source>
        <dbReference type="Proteomes" id="UP000406256"/>
    </source>
</evidence>
<proteinExistence type="inferred from homology"/>
<evidence type="ECO:0000256" key="2">
    <source>
        <dbReference type="ARBA" id="ARBA00022679"/>
    </source>
</evidence>
<name>A0A5E4WNG8_9BURK</name>
<dbReference type="EC" id="2.7.8.-" evidence="5"/>
<sequence>MSLTLQFIRIADAFETPSRAVARLSSDEHFRMSRLHKAEDRARFAAVRASLREALGRELGVPPGDIVFETDANGRPGLVGGAALDFNVSHAGQWGMLAYSRNVRVGVDIERLDAVADPRSLWNICLHAEEQRALLMRSFQLAGRGGGAQAAFHWIWSLKEAVFKALGTGLQDGLTALSVDVDAVARAAAAVEGRFDSAFCPGAAGHTIAWRADDPELARGLHGLELRLLPAPAGYCAALAWLPKG</sequence>
<dbReference type="PANTHER" id="PTHR12215:SF10">
    <property type="entry name" value="L-AMINOADIPATE-SEMIALDEHYDE DEHYDROGENASE-PHOSPHOPANTETHEINYL TRANSFERASE"/>
    <property type="match status" value="1"/>
</dbReference>
<dbReference type="RefSeq" id="WP_174995025.1">
    <property type="nucleotide sequence ID" value="NZ_CABPSB010000012.1"/>
</dbReference>
<dbReference type="GO" id="GO:0008897">
    <property type="term" value="F:holo-[acyl-carrier-protein] synthase activity"/>
    <property type="evidence" value="ECO:0007669"/>
    <property type="project" value="InterPro"/>
</dbReference>
<dbReference type="InterPro" id="IPR037143">
    <property type="entry name" value="4-PPantetheinyl_Trfase_dom_sf"/>
</dbReference>
<dbReference type="Pfam" id="PF22624">
    <property type="entry name" value="AASDHPPT_N"/>
    <property type="match status" value="1"/>
</dbReference>
<dbReference type="GO" id="GO:0000287">
    <property type="term" value="F:magnesium ion binding"/>
    <property type="evidence" value="ECO:0007669"/>
    <property type="project" value="InterPro"/>
</dbReference>
<gene>
    <name evidence="5" type="primary">sfp</name>
    <name evidence="5" type="ORF">PAN31108_03338</name>
</gene>